<reference evidence="4 5" key="1">
    <citation type="submission" date="2015-11" db="EMBL/GenBank/DDBJ databases">
        <title>Bacteriophages of Xanthomonas arboricola pv. juglandis: Characterization of two phages.</title>
        <authorList>
            <person name="Domotor D."/>
            <person name="Frank T."/>
            <person name="Rakhely G."/>
            <person name="Doffkay Z."/>
            <person name="Schneider G."/>
            <person name="Kovacs T."/>
        </authorList>
    </citation>
    <scope>NUCLEOTIDE SEQUENCE [LARGE SCALE GENOMIC DNA]</scope>
</reference>
<dbReference type="InterPro" id="IPR023346">
    <property type="entry name" value="Lysozyme-like_dom_sf"/>
</dbReference>
<dbReference type="PANTHER" id="PTHR37406">
    <property type="entry name" value="T4-TYPE LYSOZYME 1-RELATED"/>
    <property type="match status" value="1"/>
</dbReference>
<keyword evidence="3" id="KW-0378">Hydrolase</keyword>
<sequence>MSATPSNIEDQLRRDEGEKLSVYQDSLGFYTIGIGVLIDARKGGGITKEESSYLFQNRLKQKEADLAKRWPHYSKLDPVRKAVLLNMSYQMGVDGVLGFRNTLQMIETGRYEQAAAGMLNSKWAVQTPARAKRLSEQMRTGKWQ</sequence>
<dbReference type="SUPFAM" id="SSF53955">
    <property type="entry name" value="Lysozyme-like"/>
    <property type="match status" value="1"/>
</dbReference>
<dbReference type="InterPro" id="IPR052619">
    <property type="entry name" value="Phage_lysozyme-like"/>
</dbReference>
<evidence type="ECO:0000256" key="1">
    <source>
        <dbReference type="ARBA" id="ARBA00022529"/>
    </source>
</evidence>
<accession>A0A1I9L2K1</accession>
<dbReference type="InterPro" id="IPR002196">
    <property type="entry name" value="Glyco_hydro_24"/>
</dbReference>
<dbReference type="EC" id="3.2.1.17" evidence="3"/>
<name>A0A1I9L2K1_9CAUD</name>
<evidence type="ECO:0000313" key="4">
    <source>
        <dbReference type="EMBL" id="AMW36188.1"/>
    </source>
</evidence>
<comment type="similarity">
    <text evidence="3">Belongs to the glycosyl hydrolase 24 family.</text>
</comment>
<dbReference type="GO" id="GO:0016998">
    <property type="term" value="P:cell wall macromolecule catabolic process"/>
    <property type="evidence" value="ECO:0007669"/>
    <property type="project" value="InterPro"/>
</dbReference>
<evidence type="ECO:0000313" key="5">
    <source>
        <dbReference type="Proteomes" id="UP000225190"/>
    </source>
</evidence>
<dbReference type="Gene3D" id="1.10.530.40">
    <property type="match status" value="1"/>
</dbReference>
<evidence type="ECO:0000256" key="2">
    <source>
        <dbReference type="ARBA" id="ARBA00022638"/>
    </source>
</evidence>
<dbReference type="GO" id="GO:0031640">
    <property type="term" value="P:killing of cells of another organism"/>
    <property type="evidence" value="ECO:0007669"/>
    <property type="project" value="UniProtKB-KW"/>
</dbReference>
<dbReference type="GO" id="GO:0003796">
    <property type="term" value="F:lysozyme activity"/>
    <property type="evidence" value="ECO:0007669"/>
    <property type="project" value="UniProtKB-EC"/>
</dbReference>
<protein>
    <recommendedName>
        <fullName evidence="3">Lysozyme</fullName>
        <ecNumber evidence="3">3.2.1.17</ecNumber>
    </recommendedName>
</protein>
<keyword evidence="5" id="KW-1185">Reference proteome</keyword>
<dbReference type="PANTHER" id="PTHR37406:SF1">
    <property type="entry name" value="T4-TYPE LYSOZYME 1-RELATED"/>
    <property type="match status" value="1"/>
</dbReference>
<dbReference type="InterPro" id="IPR023347">
    <property type="entry name" value="Lysozyme_dom_sf"/>
</dbReference>
<proteinExistence type="inferred from homology"/>
<dbReference type="Proteomes" id="UP000225190">
    <property type="component" value="Segment"/>
</dbReference>
<comment type="catalytic activity">
    <reaction evidence="3">
        <text>Hydrolysis of (1-&gt;4)-beta-linkages between N-acetylmuramic acid and N-acetyl-D-glucosamine residues in a peptidoglycan and between N-acetyl-D-glucosamine residues in chitodextrins.</text>
        <dbReference type="EC" id="3.2.1.17"/>
    </reaction>
</comment>
<dbReference type="GO" id="GO:0009253">
    <property type="term" value="P:peptidoglycan catabolic process"/>
    <property type="evidence" value="ECO:0007669"/>
    <property type="project" value="InterPro"/>
</dbReference>
<keyword evidence="3" id="KW-0326">Glycosidase</keyword>
<dbReference type="CDD" id="cd00735">
    <property type="entry name" value="T4-like_lys"/>
    <property type="match status" value="1"/>
</dbReference>
<evidence type="ECO:0000256" key="3">
    <source>
        <dbReference type="RuleBase" id="RU003788"/>
    </source>
</evidence>
<dbReference type="GO" id="GO:0042742">
    <property type="term" value="P:defense response to bacterium"/>
    <property type="evidence" value="ECO:0007669"/>
    <property type="project" value="UniProtKB-KW"/>
</dbReference>
<keyword evidence="1 3" id="KW-0929">Antimicrobial</keyword>
<dbReference type="EMBL" id="KU197014">
    <property type="protein sequence ID" value="AMW36188.1"/>
    <property type="molecule type" value="Genomic_DNA"/>
</dbReference>
<organism evidence="4 5">
    <name type="scientific">Xanthomonas phage XAJ2</name>
    <dbReference type="NCBI Taxonomy" id="1775249"/>
    <lineage>
        <taxon>Viruses</taxon>
        <taxon>Duplodnaviria</taxon>
        <taxon>Heunggongvirae</taxon>
        <taxon>Uroviricota</taxon>
        <taxon>Caudoviricetes</taxon>
        <taxon>Caudoviricetes incertae sedis</taxon>
        <taxon>Xajduovirus</taxon>
        <taxon>Xajduovirus XAJ2</taxon>
    </lineage>
</organism>
<dbReference type="Pfam" id="PF00959">
    <property type="entry name" value="Phage_lysozyme"/>
    <property type="match status" value="1"/>
</dbReference>
<keyword evidence="2 3" id="KW-0081">Bacteriolytic enzyme</keyword>